<dbReference type="AlphaFoldDB" id="A0A9W9C524"/>
<evidence type="ECO:0000256" key="2">
    <source>
        <dbReference type="SAM" id="Phobius"/>
    </source>
</evidence>
<dbReference type="InterPro" id="IPR053001">
    <property type="entry name" value="MNNG_permease-like"/>
</dbReference>
<protein>
    <recommendedName>
        <fullName evidence="3">DUF3533 domain-containing protein</fullName>
    </recommendedName>
</protein>
<dbReference type="EMBL" id="JAPEUX010000010">
    <property type="protein sequence ID" value="KAJ4344356.1"/>
    <property type="molecule type" value="Genomic_DNA"/>
</dbReference>
<keyword evidence="5" id="KW-1185">Reference proteome</keyword>
<name>A0A9W9C524_9PLEO</name>
<evidence type="ECO:0000256" key="1">
    <source>
        <dbReference type="SAM" id="MobiDB-lite"/>
    </source>
</evidence>
<dbReference type="PANTHER" id="PTHR34814">
    <property type="entry name" value="NITROSOGUANIDINE RESISTANCE PROTEIN SNG1"/>
    <property type="match status" value="1"/>
</dbReference>
<feature type="region of interest" description="Disordered" evidence="1">
    <location>
        <begin position="516"/>
        <end position="591"/>
    </location>
</feature>
<organism evidence="4 5">
    <name type="scientific">Didymosphaeria variabile</name>
    <dbReference type="NCBI Taxonomy" id="1932322"/>
    <lineage>
        <taxon>Eukaryota</taxon>
        <taxon>Fungi</taxon>
        <taxon>Dikarya</taxon>
        <taxon>Ascomycota</taxon>
        <taxon>Pezizomycotina</taxon>
        <taxon>Dothideomycetes</taxon>
        <taxon>Pleosporomycetidae</taxon>
        <taxon>Pleosporales</taxon>
        <taxon>Massarineae</taxon>
        <taxon>Didymosphaeriaceae</taxon>
        <taxon>Didymosphaeria</taxon>
    </lineage>
</organism>
<feature type="transmembrane region" description="Helical" evidence="2">
    <location>
        <begin position="102"/>
        <end position="125"/>
    </location>
</feature>
<dbReference type="OrthoDB" id="2140105at2759"/>
<dbReference type="RefSeq" id="XP_056064808.1">
    <property type="nucleotide sequence ID" value="XM_056220821.1"/>
</dbReference>
<dbReference type="InterPro" id="IPR022703">
    <property type="entry name" value="DUF3533"/>
</dbReference>
<keyword evidence="2" id="KW-1133">Transmembrane helix</keyword>
<feature type="transmembrane region" description="Helical" evidence="2">
    <location>
        <begin position="337"/>
        <end position="362"/>
    </location>
</feature>
<accession>A0A9W9C524</accession>
<proteinExistence type="predicted"/>
<feature type="domain" description="DUF3533" evidence="3">
    <location>
        <begin position="106"/>
        <end position="469"/>
    </location>
</feature>
<reference evidence="4" key="1">
    <citation type="submission" date="2022-10" db="EMBL/GenBank/DDBJ databases">
        <title>Tapping the CABI collections for fungal endophytes: first genome assemblies for Collariella, Neodidymelliopsis, Ascochyta clinopodiicola, Didymella pomorum, Didymosphaeria variabile, Neocosmospora piperis and Neocucurbitaria cava.</title>
        <authorList>
            <person name="Hill R."/>
        </authorList>
    </citation>
    <scope>NUCLEOTIDE SEQUENCE</scope>
    <source>
        <strain evidence="4">IMI 356815</strain>
    </source>
</reference>
<keyword evidence="2" id="KW-0472">Membrane</keyword>
<sequence>MLVSSSELSFSVVFYRRETPHQLERRKALSDIPSCRPFIHEERGGIPARMENRDAQHLSSKVPNRFFKVPNKYNPYHRAFENRVGVRHPSVKAIRAKFFKAVLGNFAILQLLFFTLFCYIFGTLYSQNAHVYNIKIIYTDYDGGVIGASVRAAYERLKADSYPTLIEVSAVGQTPDVGALRSDVCRRRYWGSIWTHPGASDRLSAALAGGSAAANYDPTDVLTFAWDEARYPTAADSSVLSTLTALSAAARVAYTSINGSGAINTMDRADPNAVGAYSNPWTLGQINIKQTNQGSRAIYNTLCIILILIQEFFYLAALNGMYAAFKFYERLYPHRIVAFRFAISAGYCFVGSLCVTAAIWIFKDGWEVGGGQFMVTWMAVWLFAHVNFLVLDVITVWVPLSFVPLGLITWIVLNVASILLPFDLVPGFYHWGYALPAHCVYSTQLDIWSGGCNNELHVNLPVLFAWELSGLVLSYLGVHRRCHYAVIAQEAQEHQFREKLQDALVFEKKRDAERSKERARRKEAAVGAVTTEDREREEEEAIDSAEARDEEDMDAELRREQSKSRAEMKKVQSNVHFGPSFSNPFGSSGDD</sequence>
<evidence type="ECO:0000259" key="3">
    <source>
        <dbReference type="Pfam" id="PF12051"/>
    </source>
</evidence>
<dbReference type="Proteomes" id="UP001140513">
    <property type="component" value="Unassembled WGS sequence"/>
</dbReference>
<dbReference type="PANTHER" id="PTHR34814:SF2">
    <property type="entry name" value="DUF3533 DOMAIN-CONTAINING PROTEIN"/>
    <property type="match status" value="1"/>
</dbReference>
<dbReference type="GeneID" id="80915626"/>
<feature type="transmembrane region" description="Helical" evidence="2">
    <location>
        <begin position="297"/>
        <end position="325"/>
    </location>
</feature>
<evidence type="ECO:0000313" key="5">
    <source>
        <dbReference type="Proteomes" id="UP001140513"/>
    </source>
</evidence>
<feature type="transmembrane region" description="Helical" evidence="2">
    <location>
        <begin position="402"/>
        <end position="422"/>
    </location>
</feature>
<comment type="caution">
    <text evidence="4">The sequence shown here is derived from an EMBL/GenBank/DDBJ whole genome shotgun (WGS) entry which is preliminary data.</text>
</comment>
<feature type="transmembrane region" description="Helical" evidence="2">
    <location>
        <begin position="458"/>
        <end position="478"/>
    </location>
</feature>
<keyword evidence="2" id="KW-0812">Transmembrane</keyword>
<feature type="compositionally biased region" description="Acidic residues" evidence="1">
    <location>
        <begin position="535"/>
        <end position="554"/>
    </location>
</feature>
<feature type="transmembrane region" description="Helical" evidence="2">
    <location>
        <begin position="374"/>
        <end position="395"/>
    </location>
</feature>
<gene>
    <name evidence="4" type="ORF">N0V89_012096</name>
</gene>
<feature type="compositionally biased region" description="Basic and acidic residues" evidence="1">
    <location>
        <begin position="555"/>
        <end position="570"/>
    </location>
</feature>
<evidence type="ECO:0000313" key="4">
    <source>
        <dbReference type="EMBL" id="KAJ4344356.1"/>
    </source>
</evidence>
<dbReference type="GO" id="GO:0016020">
    <property type="term" value="C:membrane"/>
    <property type="evidence" value="ECO:0007669"/>
    <property type="project" value="TreeGrafter"/>
</dbReference>
<dbReference type="Pfam" id="PF12051">
    <property type="entry name" value="DUF3533"/>
    <property type="match status" value="1"/>
</dbReference>
<feature type="compositionally biased region" description="Low complexity" evidence="1">
    <location>
        <begin position="577"/>
        <end position="591"/>
    </location>
</feature>